<dbReference type="EMBL" id="CAJVPW010014709">
    <property type="protein sequence ID" value="CAG8655861.1"/>
    <property type="molecule type" value="Genomic_DNA"/>
</dbReference>
<dbReference type="Proteomes" id="UP000789366">
    <property type="component" value="Unassembled WGS sequence"/>
</dbReference>
<feature type="non-terminal residue" evidence="1">
    <location>
        <position position="40"/>
    </location>
</feature>
<reference evidence="1" key="1">
    <citation type="submission" date="2021-06" db="EMBL/GenBank/DDBJ databases">
        <authorList>
            <person name="Kallberg Y."/>
            <person name="Tangrot J."/>
            <person name="Rosling A."/>
        </authorList>
    </citation>
    <scope>NUCLEOTIDE SEQUENCE</scope>
    <source>
        <strain evidence="1">28 12/20/2015</strain>
    </source>
</reference>
<keyword evidence="2" id="KW-1185">Reference proteome</keyword>
<gene>
    <name evidence="1" type="ORF">SPELUC_LOCUS9082</name>
</gene>
<proteinExistence type="predicted"/>
<sequence>MYQERNGFLLSDRVKQYGQSSKLINLIKSIIKDYPYESVF</sequence>
<comment type="caution">
    <text evidence="1">The sequence shown here is derived from an EMBL/GenBank/DDBJ whole genome shotgun (WGS) entry which is preliminary data.</text>
</comment>
<accession>A0ACA9NN22</accession>
<organism evidence="1 2">
    <name type="scientific">Cetraspora pellucida</name>
    <dbReference type="NCBI Taxonomy" id="1433469"/>
    <lineage>
        <taxon>Eukaryota</taxon>
        <taxon>Fungi</taxon>
        <taxon>Fungi incertae sedis</taxon>
        <taxon>Mucoromycota</taxon>
        <taxon>Glomeromycotina</taxon>
        <taxon>Glomeromycetes</taxon>
        <taxon>Diversisporales</taxon>
        <taxon>Gigasporaceae</taxon>
        <taxon>Cetraspora</taxon>
    </lineage>
</organism>
<evidence type="ECO:0000313" key="1">
    <source>
        <dbReference type="EMBL" id="CAG8655861.1"/>
    </source>
</evidence>
<name>A0ACA9NN22_9GLOM</name>
<evidence type="ECO:0000313" key="2">
    <source>
        <dbReference type="Proteomes" id="UP000789366"/>
    </source>
</evidence>
<protein>
    <submittedName>
        <fullName evidence="1">4188_t:CDS:1</fullName>
    </submittedName>
</protein>